<gene>
    <name evidence="2" type="ordered locus">Os05g0484700</name>
    <name evidence="2" type="ORF">OSNPB_050484700</name>
</gene>
<dbReference type="Proteomes" id="UP000059680">
    <property type="component" value="Chromosome 5"/>
</dbReference>
<evidence type="ECO:0000313" key="2">
    <source>
        <dbReference type="EMBL" id="BAS94604.1"/>
    </source>
</evidence>
<dbReference type="Gramene" id="Os05t0484700-01">
    <property type="protein sequence ID" value="Os05t0484700-01"/>
    <property type="gene ID" value="Os05g0484700"/>
</dbReference>
<evidence type="ECO:0000313" key="3">
    <source>
        <dbReference type="Proteomes" id="UP000059680"/>
    </source>
</evidence>
<keyword evidence="1" id="KW-0472">Membrane</keyword>
<sequence>MAETSLLATWWSPAAISSWWSGAFLLLLPRRRGSGTRPCTAGRSWSRWVSGCCSSREAAPDRTTRVTIRATSSARASTSWMTGGSTASRQCSLLAPSRGNTPAETPASGYRRRMRRGFRVWTSSCRSKARRTTHRRRGFSPEIAHVSFDRPGTGMIRY</sequence>
<name>A0A0P0WNU6_ORYSJ</name>
<accession>A0A0P0WNU6</accession>
<keyword evidence="1" id="KW-0812">Transmembrane</keyword>
<dbReference type="PaxDb" id="39947-A0A0P0WNU6"/>
<organism evidence="2 3">
    <name type="scientific">Oryza sativa subsp. japonica</name>
    <name type="common">Rice</name>
    <dbReference type="NCBI Taxonomy" id="39947"/>
    <lineage>
        <taxon>Eukaryota</taxon>
        <taxon>Viridiplantae</taxon>
        <taxon>Streptophyta</taxon>
        <taxon>Embryophyta</taxon>
        <taxon>Tracheophyta</taxon>
        <taxon>Spermatophyta</taxon>
        <taxon>Magnoliopsida</taxon>
        <taxon>Liliopsida</taxon>
        <taxon>Poales</taxon>
        <taxon>Poaceae</taxon>
        <taxon>BOP clade</taxon>
        <taxon>Oryzoideae</taxon>
        <taxon>Oryzeae</taxon>
        <taxon>Oryzinae</taxon>
        <taxon>Oryza</taxon>
        <taxon>Oryza sativa</taxon>
    </lineage>
</organism>
<feature type="transmembrane region" description="Helical" evidence="1">
    <location>
        <begin position="6"/>
        <end position="28"/>
    </location>
</feature>
<keyword evidence="1" id="KW-1133">Transmembrane helix</keyword>
<dbReference type="InParanoid" id="A0A0P0WNU6"/>
<reference evidence="2 3" key="2">
    <citation type="journal article" date="2013" name="Plant Cell Physiol.">
        <title>Rice Annotation Project Database (RAP-DB): an integrative and interactive database for rice genomics.</title>
        <authorList>
            <person name="Sakai H."/>
            <person name="Lee S.S."/>
            <person name="Tanaka T."/>
            <person name="Numa H."/>
            <person name="Kim J."/>
            <person name="Kawahara Y."/>
            <person name="Wakimoto H."/>
            <person name="Yang C.C."/>
            <person name="Iwamoto M."/>
            <person name="Abe T."/>
            <person name="Yamada Y."/>
            <person name="Muto A."/>
            <person name="Inokuchi H."/>
            <person name="Ikemura T."/>
            <person name="Matsumoto T."/>
            <person name="Sasaki T."/>
            <person name="Itoh T."/>
        </authorList>
    </citation>
    <scope>NUCLEOTIDE SEQUENCE [LARGE SCALE GENOMIC DNA]</scope>
    <source>
        <strain evidence="3">cv. Nipponbare</strain>
    </source>
</reference>
<proteinExistence type="predicted"/>
<dbReference type="EMBL" id="AP014961">
    <property type="protein sequence ID" value="BAS94604.1"/>
    <property type="molecule type" value="Genomic_DNA"/>
</dbReference>
<keyword evidence="3" id="KW-1185">Reference proteome</keyword>
<dbReference type="AlphaFoldDB" id="A0A0P0WNU6"/>
<protein>
    <submittedName>
        <fullName evidence="2">Os05g0484700 protein</fullName>
    </submittedName>
</protein>
<evidence type="ECO:0000256" key="1">
    <source>
        <dbReference type="SAM" id="Phobius"/>
    </source>
</evidence>
<dbReference type="STRING" id="39947.A0A0P0WNU6"/>
<reference evidence="3" key="1">
    <citation type="journal article" date="2005" name="Nature">
        <title>The map-based sequence of the rice genome.</title>
        <authorList>
            <consortium name="International rice genome sequencing project (IRGSP)"/>
            <person name="Matsumoto T."/>
            <person name="Wu J."/>
            <person name="Kanamori H."/>
            <person name="Katayose Y."/>
            <person name="Fujisawa M."/>
            <person name="Namiki N."/>
            <person name="Mizuno H."/>
            <person name="Yamamoto K."/>
            <person name="Antonio B.A."/>
            <person name="Baba T."/>
            <person name="Sakata K."/>
            <person name="Nagamura Y."/>
            <person name="Aoki H."/>
            <person name="Arikawa K."/>
            <person name="Arita K."/>
            <person name="Bito T."/>
            <person name="Chiden Y."/>
            <person name="Fujitsuka N."/>
            <person name="Fukunaka R."/>
            <person name="Hamada M."/>
            <person name="Harada C."/>
            <person name="Hayashi A."/>
            <person name="Hijishita S."/>
            <person name="Honda M."/>
            <person name="Hosokawa S."/>
            <person name="Ichikawa Y."/>
            <person name="Idonuma A."/>
            <person name="Iijima M."/>
            <person name="Ikeda M."/>
            <person name="Ikeno M."/>
            <person name="Ito K."/>
            <person name="Ito S."/>
            <person name="Ito T."/>
            <person name="Ito Y."/>
            <person name="Ito Y."/>
            <person name="Iwabuchi A."/>
            <person name="Kamiya K."/>
            <person name="Karasawa W."/>
            <person name="Kurita K."/>
            <person name="Katagiri S."/>
            <person name="Kikuta A."/>
            <person name="Kobayashi H."/>
            <person name="Kobayashi N."/>
            <person name="Machita K."/>
            <person name="Maehara T."/>
            <person name="Masukawa M."/>
            <person name="Mizubayashi T."/>
            <person name="Mukai Y."/>
            <person name="Nagasaki H."/>
            <person name="Nagata Y."/>
            <person name="Naito S."/>
            <person name="Nakashima M."/>
            <person name="Nakama Y."/>
            <person name="Nakamichi Y."/>
            <person name="Nakamura M."/>
            <person name="Meguro A."/>
            <person name="Negishi M."/>
            <person name="Ohta I."/>
            <person name="Ohta T."/>
            <person name="Okamoto M."/>
            <person name="Ono N."/>
            <person name="Saji S."/>
            <person name="Sakaguchi M."/>
            <person name="Sakai K."/>
            <person name="Shibata M."/>
            <person name="Shimokawa T."/>
            <person name="Song J."/>
            <person name="Takazaki Y."/>
            <person name="Terasawa K."/>
            <person name="Tsugane M."/>
            <person name="Tsuji K."/>
            <person name="Ueda S."/>
            <person name="Waki K."/>
            <person name="Yamagata H."/>
            <person name="Yamamoto M."/>
            <person name="Yamamoto S."/>
            <person name="Yamane H."/>
            <person name="Yoshiki S."/>
            <person name="Yoshihara R."/>
            <person name="Yukawa K."/>
            <person name="Zhong H."/>
            <person name="Yano M."/>
            <person name="Yuan Q."/>
            <person name="Ouyang S."/>
            <person name="Liu J."/>
            <person name="Jones K.M."/>
            <person name="Gansberger K."/>
            <person name="Moffat K."/>
            <person name="Hill J."/>
            <person name="Bera J."/>
            <person name="Fadrosh D."/>
            <person name="Jin S."/>
            <person name="Johri S."/>
            <person name="Kim M."/>
            <person name="Overton L."/>
            <person name="Reardon M."/>
            <person name="Tsitrin T."/>
            <person name="Vuong H."/>
            <person name="Weaver B."/>
            <person name="Ciecko A."/>
            <person name="Tallon L."/>
            <person name="Jackson J."/>
            <person name="Pai G."/>
            <person name="Aken S.V."/>
            <person name="Utterback T."/>
            <person name="Reidmuller S."/>
            <person name="Feldblyum T."/>
            <person name="Hsiao J."/>
            <person name="Zismann V."/>
            <person name="Iobst S."/>
            <person name="de Vazeille A.R."/>
            <person name="Buell C.R."/>
            <person name="Ying K."/>
            <person name="Li Y."/>
            <person name="Lu T."/>
            <person name="Huang Y."/>
            <person name="Zhao Q."/>
            <person name="Feng Q."/>
            <person name="Zhang L."/>
            <person name="Zhu J."/>
            <person name="Weng Q."/>
            <person name="Mu J."/>
            <person name="Lu Y."/>
            <person name="Fan D."/>
            <person name="Liu Y."/>
            <person name="Guan J."/>
            <person name="Zhang Y."/>
            <person name="Yu S."/>
            <person name="Liu X."/>
            <person name="Zhang Y."/>
            <person name="Hong G."/>
            <person name="Han B."/>
            <person name="Choisne N."/>
            <person name="Demange N."/>
            <person name="Orjeda G."/>
            <person name="Samain S."/>
            <person name="Cattolico L."/>
            <person name="Pelletier E."/>
            <person name="Couloux A."/>
            <person name="Segurens B."/>
            <person name="Wincker P."/>
            <person name="D'Hont A."/>
            <person name="Scarpelli C."/>
            <person name="Weissenbach J."/>
            <person name="Salanoubat M."/>
            <person name="Quetier F."/>
            <person name="Yu Y."/>
            <person name="Kim H.R."/>
            <person name="Rambo T."/>
            <person name="Currie J."/>
            <person name="Collura K."/>
            <person name="Luo M."/>
            <person name="Yang T."/>
            <person name="Ammiraju J.S.S."/>
            <person name="Engler F."/>
            <person name="Soderlund C."/>
            <person name="Wing R.A."/>
            <person name="Palmer L.E."/>
            <person name="de la Bastide M."/>
            <person name="Spiegel L."/>
            <person name="Nascimento L."/>
            <person name="Zutavern T."/>
            <person name="O'Shaughnessy A."/>
            <person name="Dike S."/>
            <person name="Dedhia N."/>
            <person name="Preston R."/>
            <person name="Balija V."/>
            <person name="McCombie W.R."/>
            <person name="Chow T."/>
            <person name="Chen H."/>
            <person name="Chung M."/>
            <person name="Chen C."/>
            <person name="Shaw J."/>
            <person name="Wu H."/>
            <person name="Hsiao K."/>
            <person name="Chao Y."/>
            <person name="Chu M."/>
            <person name="Cheng C."/>
            <person name="Hour A."/>
            <person name="Lee P."/>
            <person name="Lin S."/>
            <person name="Lin Y."/>
            <person name="Liou J."/>
            <person name="Liu S."/>
            <person name="Hsing Y."/>
            <person name="Raghuvanshi S."/>
            <person name="Mohanty A."/>
            <person name="Bharti A.K."/>
            <person name="Gaur A."/>
            <person name="Gupta V."/>
            <person name="Kumar D."/>
            <person name="Ravi V."/>
            <person name="Vij S."/>
            <person name="Kapur A."/>
            <person name="Khurana P."/>
            <person name="Khurana P."/>
            <person name="Khurana J.P."/>
            <person name="Tyagi A.K."/>
            <person name="Gaikwad K."/>
            <person name="Singh A."/>
            <person name="Dalal V."/>
            <person name="Srivastava S."/>
            <person name="Dixit A."/>
            <person name="Pal A.K."/>
            <person name="Ghazi I.A."/>
            <person name="Yadav M."/>
            <person name="Pandit A."/>
            <person name="Bhargava A."/>
            <person name="Sureshbabu K."/>
            <person name="Batra K."/>
            <person name="Sharma T.R."/>
            <person name="Mohapatra T."/>
            <person name="Singh N.K."/>
            <person name="Messing J."/>
            <person name="Nelson A.B."/>
            <person name="Fuks G."/>
            <person name="Kavchok S."/>
            <person name="Keizer G."/>
            <person name="Linton E."/>
            <person name="Llaca V."/>
            <person name="Song R."/>
            <person name="Tanyolac B."/>
            <person name="Young S."/>
            <person name="Ho-Il K."/>
            <person name="Hahn J.H."/>
            <person name="Sangsakoo G."/>
            <person name="Vanavichit A."/>
            <person name="de Mattos Luiz.A.T."/>
            <person name="Zimmer P.D."/>
            <person name="Malone G."/>
            <person name="Dellagostin O."/>
            <person name="de Oliveira A.C."/>
            <person name="Bevan M."/>
            <person name="Bancroft I."/>
            <person name="Minx P."/>
            <person name="Cordum H."/>
            <person name="Wilson R."/>
            <person name="Cheng Z."/>
            <person name="Jin W."/>
            <person name="Jiang J."/>
            <person name="Leong S.A."/>
            <person name="Iwama H."/>
            <person name="Gojobori T."/>
            <person name="Itoh T."/>
            <person name="Niimura Y."/>
            <person name="Fujii Y."/>
            <person name="Habara T."/>
            <person name="Sakai H."/>
            <person name="Sato Y."/>
            <person name="Wilson G."/>
            <person name="Kumar K."/>
            <person name="McCouch S."/>
            <person name="Juretic N."/>
            <person name="Hoen D."/>
            <person name="Wright S."/>
            <person name="Bruskiewich R."/>
            <person name="Bureau T."/>
            <person name="Miyao A."/>
            <person name="Hirochika H."/>
            <person name="Nishikawa T."/>
            <person name="Kadowaki K."/>
            <person name="Sugiura M."/>
            <person name="Burr B."/>
            <person name="Sasaki T."/>
        </authorList>
    </citation>
    <scope>NUCLEOTIDE SEQUENCE [LARGE SCALE GENOMIC DNA]</scope>
    <source>
        <strain evidence="3">cv. Nipponbare</strain>
    </source>
</reference>
<reference evidence="2 3" key="3">
    <citation type="journal article" date="2013" name="Rice">
        <title>Improvement of the Oryza sativa Nipponbare reference genome using next generation sequence and optical map data.</title>
        <authorList>
            <person name="Kawahara Y."/>
            <person name="de la Bastide M."/>
            <person name="Hamilton J.P."/>
            <person name="Kanamori H."/>
            <person name="McCombie W.R."/>
            <person name="Ouyang S."/>
            <person name="Schwartz D.C."/>
            <person name="Tanaka T."/>
            <person name="Wu J."/>
            <person name="Zhou S."/>
            <person name="Childs K.L."/>
            <person name="Davidson R.M."/>
            <person name="Lin H."/>
            <person name="Quesada-Ocampo L."/>
            <person name="Vaillancourt B."/>
            <person name="Sakai H."/>
            <person name="Lee S.S."/>
            <person name="Kim J."/>
            <person name="Numa H."/>
            <person name="Itoh T."/>
            <person name="Buell C.R."/>
            <person name="Matsumoto T."/>
        </authorList>
    </citation>
    <scope>NUCLEOTIDE SEQUENCE [LARGE SCALE GENOMIC DNA]</scope>
    <source>
        <strain evidence="3">cv. Nipponbare</strain>
    </source>
</reference>